<reference evidence="1 2" key="1">
    <citation type="submission" date="2012-02" db="EMBL/GenBank/DDBJ databases">
        <title>Improved High-Quality Draft Sequence of Rhizobium leguminosarum bv. trifolii WSM597.</title>
        <authorList>
            <consortium name="US DOE Joint Genome Institute"/>
            <person name="Lucas S."/>
            <person name="Han J."/>
            <person name="Lapidus A."/>
            <person name="Cheng J.-F."/>
            <person name="Goodwin L."/>
            <person name="Pitluck S."/>
            <person name="Peters L."/>
            <person name="Ovchinnikova G."/>
            <person name="Held B."/>
            <person name="Detter J.C."/>
            <person name="Han C."/>
            <person name="Tapia R."/>
            <person name="Land M."/>
            <person name="Hauser L."/>
            <person name="Kyrpides N."/>
            <person name="Ivanova N."/>
            <person name="Pagani I."/>
            <person name="Brau L."/>
            <person name="Yates R."/>
            <person name="O'Hara G."/>
            <person name="Rui T."/>
            <person name="Howieson J."/>
            <person name="Reeve W."/>
            <person name="Woyke T."/>
        </authorList>
    </citation>
    <scope>NUCLEOTIDE SEQUENCE [LARGE SCALE GENOMIC DNA]</scope>
    <source>
        <strain evidence="1 2">WSM597</strain>
    </source>
</reference>
<dbReference type="AlphaFoldDB" id="I9N1W4"/>
<dbReference type="RefSeq" id="WP_003595396.1">
    <property type="nucleotide sequence ID" value="NZ_JH719382.1"/>
</dbReference>
<proteinExistence type="predicted"/>
<sequence>MAIAGLVPGKLYWASSWIHFDGKITVVEVSSVFGEDPDYWTVAVIGSDQHYMLGDFEFIAIAEPPHGIPMRYAAE</sequence>
<evidence type="ECO:0000313" key="2">
    <source>
        <dbReference type="Proteomes" id="UP000005092"/>
    </source>
</evidence>
<gene>
    <name evidence="1" type="ORF">Rleg9DRAFT_0604</name>
</gene>
<name>I9N1W4_RHILT</name>
<dbReference type="HOGENOM" id="CLU_198350_0_0_5"/>
<organism evidence="1 2">
    <name type="scientific">Rhizobium leguminosarum bv. trifolii WSM597</name>
    <dbReference type="NCBI Taxonomy" id="754764"/>
    <lineage>
        <taxon>Bacteria</taxon>
        <taxon>Pseudomonadati</taxon>
        <taxon>Pseudomonadota</taxon>
        <taxon>Alphaproteobacteria</taxon>
        <taxon>Hyphomicrobiales</taxon>
        <taxon>Rhizobiaceae</taxon>
        <taxon>Rhizobium/Agrobacterium group</taxon>
        <taxon>Rhizobium</taxon>
    </lineage>
</organism>
<dbReference type="Proteomes" id="UP000005092">
    <property type="component" value="Unassembled WGS sequence"/>
</dbReference>
<dbReference type="EMBL" id="JH719382">
    <property type="protein sequence ID" value="EJB01844.1"/>
    <property type="molecule type" value="Genomic_DNA"/>
</dbReference>
<dbReference type="OrthoDB" id="8383050at2"/>
<evidence type="ECO:0000313" key="1">
    <source>
        <dbReference type="EMBL" id="EJB01844.1"/>
    </source>
</evidence>
<accession>I9N1W4</accession>
<protein>
    <submittedName>
        <fullName evidence="1">Uncharacterized protein</fullName>
    </submittedName>
</protein>